<protein>
    <submittedName>
        <fullName evidence="2">ATP-binding protein</fullName>
    </submittedName>
</protein>
<dbReference type="InterPro" id="IPR003594">
    <property type="entry name" value="HATPase_dom"/>
</dbReference>
<gene>
    <name evidence="2" type="ORF">CBW65_12450</name>
</gene>
<dbReference type="InterPro" id="IPR036890">
    <property type="entry name" value="HATPase_C_sf"/>
</dbReference>
<evidence type="ECO:0000313" key="2">
    <source>
        <dbReference type="EMBL" id="ARU61744.1"/>
    </source>
</evidence>
<keyword evidence="3" id="KW-1185">Reference proteome</keyword>
<reference evidence="3" key="1">
    <citation type="submission" date="2017-05" db="EMBL/GenBank/DDBJ databases">
        <authorList>
            <person name="Sung H."/>
        </authorList>
    </citation>
    <scope>NUCLEOTIDE SEQUENCE [LARGE SCALE GENOMIC DNA]</scope>
    <source>
        <strain evidence="3">AR23208</strain>
    </source>
</reference>
<dbReference type="AlphaFoldDB" id="A0A1Y0IQW8"/>
<evidence type="ECO:0000313" key="3">
    <source>
        <dbReference type="Proteomes" id="UP000195437"/>
    </source>
</evidence>
<dbReference type="EMBL" id="CP021434">
    <property type="protein sequence ID" value="ARU61744.1"/>
    <property type="molecule type" value="Genomic_DNA"/>
</dbReference>
<name>A0A1Y0IQW8_9BACL</name>
<dbReference type="RefSeq" id="WP_087457114.1">
    <property type="nucleotide sequence ID" value="NZ_CP021434.1"/>
</dbReference>
<dbReference type="KEGG" id="tum:CBW65_12450"/>
<dbReference type="Proteomes" id="UP000195437">
    <property type="component" value="Chromosome"/>
</dbReference>
<dbReference type="Gene3D" id="3.30.565.10">
    <property type="entry name" value="Histidine kinase-like ATPase, C-terminal domain"/>
    <property type="match status" value="1"/>
</dbReference>
<dbReference type="SUPFAM" id="SSF55874">
    <property type="entry name" value="ATPase domain of HSP90 chaperone/DNA topoisomerase II/histidine kinase"/>
    <property type="match status" value="1"/>
</dbReference>
<evidence type="ECO:0000259" key="1">
    <source>
        <dbReference type="SMART" id="SM00387"/>
    </source>
</evidence>
<keyword evidence="2" id="KW-0067">ATP-binding</keyword>
<keyword evidence="2" id="KW-0547">Nucleotide-binding</keyword>
<sequence>MQDTIQILSETDAIVARQRGREIARQLGFSVVDQTRIAISISELARNIILYAGSGVVEVTAMHGEHGDVGIEVLAADNGPGIADLNLALLDGYSTSNGLGMGLPGTKRLMDEFQIDTVPGAGTRITIRKWLNSRNY</sequence>
<dbReference type="GO" id="GO:0005524">
    <property type="term" value="F:ATP binding"/>
    <property type="evidence" value="ECO:0007669"/>
    <property type="project" value="UniProtKB-KW"/>
</dbReference>
<accession>A0A1Y0IQW8</accession>
<feature type="domain" description="Histidine kinase/HSP90-like ATPase" evidence="1">
    <location>
        <begin position="32"/>
        <end position="133"/>
    </location>
</feature>
<proteinExistence type="predicted"/>
<dbReference type="SMART" id="SM00387">
    <property type="entry name" value="HATPase_c"/>
    <property type="match status" value="1"/>
</dbReference>
<organism evidence="2 3">
    <name type="scientific">Tumebacillus avium</name>
    <dbReference type="NCBI Taxonomy" id="1903704"/>
    <lineage>
        <taxon>Bacteria</taxon>
        <taxon>Bacillati</taxon>
        <taxon>Bacillota</taxon>
        <taxon>Bacilli</taxon>
        <taxon>Bacillales</taxon>
        <taxon>Alicyclobacillaceae</taxon>
        <taxon>Tumebacillus</taxon>
    </lineage>
</organism>
<dbReference type="Pfam" id="PF02518">
    <property type="entry name" value="HATPase_c"/>
    <property type="match status" value="1"/>
</dbReference>
<dbReference type="CDD" id="cd16934">
    <property type="entry name" value="HATPase_RsbT-like"/>
    <property type="match status" value="1"/>
</dbReference>
<dbReference type="OrthoDB" id="9799195at2"/>